<dbReference type="RefSeq" id="WP_039643829.1">
    <property type="nucleotide sequence ID" value="NZ_CP008747.1"/>
</dbReference>
<evidence type="ECO:0000259" key="3">
    <source>
        <dbReference type="PROSITE" id="PS50977"/>
    </source>
</evidence>
<dbReference type="InterPro" id="IPR009057">
    <property type="entry name" value="Homeodomain-like_sf"/>
</dbReference>
<accession>A0A0A8HLU0</accession>
<protein>
    <submittedName>
        <fullName evidence="4">TetR/AcrR family transcriptional regulator</fullName>
    </submittedName>
</protein>
<dbReference type="Pfam" id="PF00440">
    <property type="entry name" value="TetR_N"/>
    <property type="match status" value="1"/>
</dbReference>
<dbReference type="Gene3D" id="1.10.357.10">
    <property type="entry name" value="Tetracycline Repressor, domain 2"/>
    <property type="match status" value="1"/>
</dbReference>
<evidence type="ECO:0000313" key="4">
    <source>
        <dbReference type="EMBL" id="RIO43047.1"/>
    </source>
</evidence>
<sequence length="188" mass="21927">MTTQKHKQRRDARENRTQILNTVLSLSQQGSNISDMKMSDIAQLAGVGVGTLYRHFENKATLCIAMLDAQVEEMFEDIDKFLEAHSDASEYQRIEGILHIYVSLKEANFHTLAFIETSFNQSMTMVQIPFYNQLSERINAQFDEPREDDFITHILLNCFTSEFYFYAKDKKHLSKEIYIQKVLDIILK</sequence>
<dbReference type="AlphaFoldDB" id="A0A0A8HLU0"/>
<gene>
    <name evidence="4" type="ORF">BUZ57_11455</name>
</gene>
<dbReference type="GO" id="GO:0003677">
    <property type="term" value="F:DNA binding"/>
    <property type="evidence" value="ECO:0007669"/>
    <property type="project" value="UniProtKB-UniRule"/>
</dbReference>
<reference evidence="4 5" key="1">
    <citation type="journal article" date="2016" name="Front. Microbiol.">
        <title>Comprehensive Phylogenetic Analysis of Bovine Non-aureus Staphylococci Species Based on Whole-Genome Sequencing.</title>
        <authorList>
            <person name="Naushad S."/>
            <person name="Barkema H.W."/>
            <person name="Luby C."/>
            <person name="Condas L.A."/>
            <person name="Nobrega D.B."/>
            <person name="Carson D.A."/>
            <person name="De Buck J."/>
        </authorList>
    </citation>
    <scope>NUCLEOTIDE SEQUENCE [LARGE SCALE GENOMIC DNA]</scope>
    <source>
        <strain evidence="4 5">SNUC 5959</strain>
    </source>
</reference>
<dbReference type="KEGG" id="shu:SHYC_01430"/>
<dbReference type="InterPro" id="IPR001647">
    <property type="entry name" value="HTH_TetR"/>
</dbReference>
<comment type="caution">
    <text evidence="4">The sequence shown here is derived from an EMBL/GenBank/DDBJ whole genome shotgun (WGS) entry which is preliminary data.</text>
</comment>
<proteinExistence type="predicted"/>
<dbReference type="SUPFAM" id="SSF46689">
    <property type="entry name" value="Homeodomain-like"/>
    <property type="match status" value="1"/>
</dbReference>
<dbReference type="EMBL" id="QXVO01000051">
    <property type="protein sequence ID" value="RIO43047.1"/>
    <property type="molecule type" value="Genomic_DNA"/>
</dbReference>
<dbReference type="HOGENOM" id="CLU_069356_17_2_9"/>
<dbReference type="InterPro" id="IPR050624">
    <property type="entry name" value="HTH-type_Tx_Regulator"/>
</dbReference>
<evidence type="ECO:0000256" key="1">
    <source>
        <dbReference type="ARBA" id="ARBA00023125"/>
    </source>
</evidence>
<dbReference type="Proteomes" id="UP000285625">
    <property type="component" value="Unassembled WGS sequence"/>
</dbReference>
<feature type="domain" description="HTH tetR-type" evidence="3">
    <location>
        <begin position="13"/>
        <end position="74"/>
    </location>
</feature>
<keyword evidence="1 2" id="KW-0238">DNA-binding</keyword>
<feature type="DNA-binding region" description="H-T-H motif" evidence="2">
    <location>
        <begin position="37"/>
        <end position="56"/>
    </location>
</feature>
<name>A0A0A8HLU0_STAHY</name>
<dbReference type="PROSITE" id="PS50977">
    <property type="entry name" value="HTH_TETR_2"/>
    <property type="match status" value="1"/>
</dbReference>
<evidence type="ECO:0000313" key="5">
    <source>
        <dbReference type="Proteomes" id="UP000285625"/>
    </source>
</evidence>
<evidence type="ECO:0000256" key="2">
    <source>
        <dbReference type="PROSITE-ProRule" id="PRU00335"/>
    </source>
</evidence>
<dbReference type="PANTHER" id="PTHR43479">
    <property type="entry name" value="ACREF/ENVCD OPERON REPRESSOR-RELATED"/>
    <property type="match status" value="1"/>
</dbReference>
<dbReference type="PANTHER" id="PTHR43479:SF11">
    <property type="entry name" value="ACREF_ENVCD OPERON REPRESSOR-RELATED"/>
    <property type="match status" value="1"/>
</dbReference>
<dbReference type="STRING" id="1284.SHYC_01430"/>
<dbReference type="GeneID" id="41072132"/>
<organism evidence="4 5">
    <name type="scientific">Staphylococcus hyicus</name>
    <dbReference type="NCBI Taxonomy" id="1284"/>
    <lineage>
        <taxon>Bacteria</taxon>
        <taxon>Bacillati</taxon>
        <taxon>Bacillota</taxon>
        <taxon>Bacilli</taxon>
        <taxon>Bacillales</taxon>
        <taxon>Staphylococcaceae</taxon>
        <taxon>Staphylococcus</taxon>
    </lineage>
</organism>